<dbReference type="RefSeq" id="WP_345685872.1">
    <property type="nucleotide sequence ID" value="NZ_BAABRO010000012.1"/>
</dbReference>
<dbReference type="EMBL" id="BAABRO010000012">
    <property type="protein sequence ID" value="GAA5509095.1"/>
    <property type="molecule type" value="Genomic_DNA"/>
</dbReference>
<dbReference type="Pfam" id="PF01594">
    <property type="entry name" value="AI-2E_transport"/>
    <property type="match status" value="1"/>
</dbReference>
<feature type="transmembrane region" description="Helical" evidence="7">
    <location>
        <begin position="332"/>
        <end position="357"/>
    </location>
</feature>
<organism evidence="8 9">
    <name type="scientific">Novipirellula caenicola</name>
    <dbReference type="NCBI Taxonomy" id="1536901"/>
    <lineage>
        <taxon>Bacteria</taxon>
        <taxon>Pseudomonadati</taxon>
        <taxon>Planctomycetota</taxon>
        <taxon>Planctomycetia</taxon>
        <taxon>Pirellulales</taxon>
        <taxon>Pirellulaceae</taxon>
        <taxon>Novipirellula</taxon>
    </lineage>
</organism>
<protein>
    <recommendedName>
        <fullName evidence="10">AI-2 transport protein TqsA</fullName>
    </recommendedName>
</protein>
<evidence type="ECO:0008006" key="10">
    <source>
        <dbReference type="Google" id="ProtNLM"/>
    </source>
</evidence>
<dbReference type="InterPro" id="IPR002549">
    <property type="entry name" value="AI-2E-like"/>
</dbReference>
<dbReference type="Proteomes" id="UP001416858">
    <property type="component" value="Unassembled WGS sequence"/>
</dbReference>
<dbReference type="PANTHER" id="PTHR21716:SF16">
    <property type="entry name" value="BLL1467 PROTEIN"/>
    <property type="match status" value="1"/>
</dbReference>
<gene>
    <name evidence="8" type="ORF">Rcae01_04564</name>
</gene>
<feature type="transmembrane region" description="Helical" evidence="7">
    <location>
        <begin position="12"/>
        <end position="29"/>
    </location>
</feature>
<comment type="similarity">
    <text evidence="2">Belongs to the autoinducer-2 exporter (AI-2E) (TC 2.A.86) family.</text>
</comment>
<evidence type="ECO:0000313" key="9">
    <source>
        <dbReference type="Proteomes" id="UP001416858"/>
    </source>
</evidence>
<keyword evidence="3 7" id="KW-0812">Transmembrane</keyword>
<feature type="transmembrane region" description="Helical" evidence="7">
    <location>
        <begin position="35"/>
        <end position="53"/>
    </location>
</feature>
<evidence type="ECO:0000256" key="6">
    <source>
        <dbReference type="SAM" id="MobiDB-lite"/>
    </source>
</evidence>
<evidence type="ECO:0000256" key="7">
    <source>
        <dbReference type="SAM" id="Phobius"/>
    </source>
</evidence>
<keyword evidence="4 7" id="KW-1133">Transmembrane helix</keyword>
<feature type="transmembrane region" description="Helical" evidence="7">
    <location>
        <begin position="174"/>
        <end position="193"/>
    </location>
</feature>
<feature type="transmembrane region" description="Helical" evidence="7">
    <location>
        <begin position="267"/>
        <end position="288"/>
    </location>
</feature>
<sequence length="654" mass="71677">MGIQNADPISRWLPPLAIAVLATIAVAGLYLGQVIFIPLALGIILSFLLQPIVRMLERGGLQRVPAVVTVVLLVSMVLAGIGWSVGGQLRDLAHELRANQTYISNLESKIFDLRRLLGSGAMADLQATLERVGTRLEEVEGDAQNKTKVNETKVLVQAESQSQWAYMMATVGPLMGPLGTTALVVVLVIFMLISREDLRNRLIGMFGHGQLSVTTRALDDAGRRIGRYLMMQFLINASYGLALGLVLFVVGVPFALLWGLMAALLRYIPYVGPWMGAIFPIVTSLVAFEGWTQPLLVIAFIVALELISNMVIEPLLFGHSVGISAVGLILTAAFWTLLWGPIGLVMATPLTVCLVVLGQHVPRFRIFVVLLGDEPVLPPHVRFYQRLLARDQLEARELAHEQSGDTLKFQHICDQILMPAIVRARKDRYREQISVEDEAFVLQATHDILADRDRSSPQLDGGFLHRQSSPLATDRNDAAVGDRNGSAGPTVAENGACSPEATTKKPTLRILGCAAHHKSEELAVEMLAQALGPEGYYVHSLTTKALPSEVVDLVQQQHWDAVFLAVIPPSGMPQASYLCRRLRKTFPDLKIIVGYWGNKKRFDEVLVKMRSRGASYLTTSIGQTHKQIADLALLNRSNSPSRLVRSGHATDSND</sequence>
<name>A0ABP9VWY7_9BACT</name>
<dbReference type="Gene3D" id="3.40.50.280">
    <property type="entry name" value="Cobalamin-binding domain"/>
    <property type="match status" value="1"/>
</dbReference>
<feature type="transmembrane region" description="Helical" evidence="7">
    <location>
        <begin position="233"/>
        <end position="261"/>
    </location>
</feature>
<feature type="region of interest" description="Disordered" evidence="6">
    <location>
        <begin position="459"/>
        <end position="500"/>
    </location>
</feature>
<keyword evidence="5 7" id="KW-0472">Membrane</keyword>
<feature type="transmembrane region" description="Helical" evidence="7">
    <location>
        <begin position="295"/>
        <end position="312"/>
    </location>
</feature>
<dbReference type="InterPro" id="IPR036724">
    <property type="entry name" value="Cobalamin-bd_sf"/>
</dbReference>
<dbReference type="SUPFAM" id="SSF52242">
    <property type="entry name" value="Cobalamin (vitamin B12)-binding domain"/>
    <property type="match status" value="1"/>
</dbReference>
<feature type="transmembrane region" description="Helical" evidence="7">
    <location>
        <begin position="65"/>
        <end position="86"/>
    </location>
</feature>
<comment type="caution">
    <text evidence="8">The sequence shown here is derived from an EMBL/GenBank/DDBJ whole genome shotgun (WGS) entry which is preliminary data.</text>
</comment>
<accession>A0ABP9VWY7</accession>
<proteinExistence type="inferred from homology"/>
<evidence type="ECO:0000313" key="8">
    <source>
        <dbReference type="EMBL" id="GAA5509095.1"/>
    </source>
</evidence>
<comment type="subcellular location">
    <subcellularLocation>
        <location evidence="1">Membrane</location>
        <topology evidence="1">Multi-pass membrane protein</topology>
    </subcellularLocation>
</comment>
<evidence type="ECO:0000256" key="5">
    <source>
        <dbReference type="ARBA" id="ARBA00023136"/>
    </source>
</evidence>
<evidence type="ECO:0000256" key="2">
    <source>
        <dbReference type="ARBA" id="ARBA00009773"/>
    </source>
</evidence>
<evidence type="ECO:0000256" key="4">
    <source>
        <dbReference type="ARBA" id="ARBA00022989"/>
    </source>
</evidence>
<evidence type="ECO:0000256" key="3">
    <source>
        <dbReference type="ARBA" id="ARBA00022692"/>
    </source>
</evidence>
<dbReference type="PANTHER" id="PTHR21716">
    <property type="entry name" value="TRANSMEMBRANE PROTEIN"/>
    <property type="match status" value="1"/>
</dbReference>
<evidence type="ECO:0000256" key="1">
    <source>
        <dbReference type="ARBA" id="ARBA00004141"/>
    </source>
</evidence>
<keyword evidence="9" id="KW-1185">Reference proteome</keyword>
<reference evidence="8 9" key="1">
    <citation type="submission" date="2024-02" db="EMBL/GenBank/DDBJ databases">
        <title>Rhodopirellula caenicola NBRC 110016.</title>
        <authorList>
            <person name="Ichikawa N."/>
            <person name="Katano-Makiyama Y."/>
            <person name="Hidaka K."/>
        </authorList>
    </citation>
    <scope>NUCLEOTIDE SEQUENCE [LARGE SCALE GENOMIC DNA]</scope>
    <source>
        <strain evidence="8 9">NBRC 110016</strain>
    </source>
</reference>